<protein>
    <recommendedName>
        <fullName evidence="3">Carrier domain-containing protein</fullName>
    </recommendedName>
</protein>
<dbReference type="Gene3D" id="3.30.559.30">
    <property type="entry name" value="Nonribosomal peptide synthetase, condensation domain"/>
    <property type="match status" value="1"/>
</dbReference>
<dbReference type="InterPro" id="IPR006162">
    <property type="entry name" value="Ppantetheine_attach_site"/>
</dbReference>
<dbReference type="Proteomes" id="UP000005237">
    <property type="component" value="Unassembled WGS sequence"/>
</dbReference>
<dbReference type="SUPFAM" id="SSF47336">
    <property type="entry name" value="ACP-like"/>
    <property type="match status" value="1"/>
</dbReference>
<dbReference type="Gene3D" id="3.30.300.30">
    <property type="match status" value="1"/>
</dbReference>
<dbReference type="InterPro" id="IPR001242">
    <property type="entry name" value="Condensation_dom"/>
</dbReference>
<dbReference type="EnsemblMetazoa" id="CJA13923b.1">
    <property type="protein sequence ID" value="CJA13923b.1"/>
    <property type="gene ID" value="WBGene00133127"/>
</dbReference>
<name>A0A8R1DYI0_CAEJA</name>
<dbReference type="GO" id="GO:0003824">
    <property type="term" value="F:catalytic activity"/>
    <property type="evidence" value="ECO:0007669"/>
    <property type="project" value="InterPro"/>
</dbReference>
<dbReference type="PROSITE" id="PS00455">
    <property type="entry name" value="AMP_BINDING"/>
    <property type="match status" value="2"/>
</dbReference>
<dbReference type="SUPFAM" id="SSF56801">
    <property type="entry name" value="Acetyl-CoA synthetase-like"/>
    <property type="match status" value="2"/>
</dbReference>
<keyword evidence="5" id="KW-1185">Reference proteome</keyword>
<evidence type="ECO:0000313" key="5">
    <source>
        <dbReference type="Proteomes" id="UP000005237"/>
    </source>
</evidence>
<dbReference type="GO" id="GO:0005737">
    <property type="term" value="C:cytoplasm"/>
    <property type="evidence" value="ECO:0007669"/>
    <property type="project" value="TreeGrafter"/>
</dbReference>
<dbReference type="Pfam" id="PF00501">
    <property type="entry name" value="AMP-binding"/>
    <property type="match status" value="2"/>
</dbReference>
<dbReference type="Gene3D" id="3.30.559.10">
    <property type="entry name" value="Chloramphenicol acetyltransferase-like domain"/>
    <property type="match status" value="3"/>
</dbReference>
<dbReference type="GO" id="GO:0044550">
    <property type="term" value="P:secondary metabolite biosynthetic process"/>
    <property type="evidence" value="ECO:0007669"/>
    <property type="project" value="TreeGrafter"/>
</dbReference>
<organism evidence="4 5">
    <name type="scientific">Caenorhabditis japonica</name>
    <dbReference type="NCBI Taxonomy" id="281687"/>
    <lineage>
        <taxon>Eukaryota</taxon>
        <taxon>Metazoa</taxon>
        <taxon>Ecdysozoa</taxon>
        <taxon>Nematoda</taxon>
        <taxon>Chromadorea</taxon>
        <taxon>Rhabditida</taxon>
        <taxon>Rhabditina</taxon>
        <taxon>Rhabditomorpha</taxon>
        <taxon>Rhabditoidea</taxon>
        <taxon>Rhabditidae</taxon>
        <taxon>Peloderinae</taxon>
        <taxon>Caenorhabditis</taxon>
    </lineage>
</organism>
<dbReference type="PROSITE" id="PS50075">
    <property type="entry name" value="CARRIER"/>
    <property type="match status" value="2"/>
</dbReference>
<keyword evidence="2" id="KW-0597">Phosphoprotein</keyword>
<reference evidence="4" key="2">
    <citation type="submission" date="2022-06" db="UniProtKB">
        <authorList>
            <consortium name="EnsemblMetazoa"/>
        </authorList>
    </citation>
    <scope>IDENTIFICATION</scope>
    <source>
        <strain evidence="4">DF5081</strain>
    </source>
</reference>
<dbReference type="PROSITE" id="PS00012">
    <property type="entry name" value="PHOSPHOPANTETHEINE"/>
    <property type="match status" value="1"/>
</dbReference>
<keyword evidence="1" id="KW-0596">Phosphopantetheine</keyword>
<dbReference type="GO" id="GO:0043041">
    <property type="term" value="P:amino acid activation for nonribosomal peptide biosynthetic process"/>
    <property type="evidence" value="ECO:0007669"/>
    <property type="project" value="TreeGrafter"/>
</dbReference>
<dbReference type="Pfam" id="PF00668">
    <property type="entry name" value="Condensation"/>
    <property type="match status" value="3"/>
</dbReference>
<dbReference type="InterPro" id="IPR020845">
    <property type="entry name" value="AMP-binding_CS"/>
</dbReference>
<dbReference type="InterPro" id="IPR000873">
    <property type="entry name" value="AMP-dep_synth/lig_dom"/>
</dbReference>
<dbReference type="InterPro" id="IPR045851">
    <property type="entry name" value="AMP-bd_C_sf"/>
</dbReference>
<dbReference type="InterPro" id="IPR023213">
    <property type="entry name" value="CAT-like_dom_sf"/>
</dbReference>
<dbReference type="InterPro" id="IPR036736">
    <property type="entry name" value="ACP-like_sf"/>
</dbReference>
<evidence type="ECO:0000256" key="1">
    <source>
        <dbReference type="ARBA" id="ARBA00022450"/>
    </source>
</evidence>
<dbReference type="SUPFAM" id="SSF52777">
    <property type="entry name" value="CoA-dependent acyltransferases"/>
    <property type="match status" value="5"/>
</dbReference>
<dbReference type="InterPro" id="IPR009081">
    <property type="entry name" value="PP-bd_ACP"/>
</dbReference>
<dbReference type="Gene3D" id="3.40.50.12780">
    <property type="entry name" value="N-terminal domain of ligase-like"/>
    <property type="match status" value="2"/>
</dbReference>
<evidence type="ECO:0000259" key="3">
    <source>
        <dbReference type="PROSITE" id="PS50075"/>
    </source>
</evidence>
<proteinExistence type="predicted"/>
<dbReference type="InterPro" id="IPR042099">
    <property type="entry name" value="ANL_N_sf"/>
</dbReference>
<feature type="domain" description="Carrier" evidence="3">
    <location>
        <begin position="1711"/>
        <end position="1786"/>
    </location>
</feature>
<sequence length="2520" mass="287408">MPILAISRQKIPELAELHQTLAYHLSKRYHTIIKQISDSDQSAPTQLSPEISALNARLILPRPSDHTVSHISLRDFSISKIPQKNSELFSNLQSLFSCGSDQIKVCQRDKHEIFVHVDLEKEQKTPRSVIFEAVYFLWEFLSENGGKIKRIRRICMPFVHFGKVRISLKIEEEKKGNVQIYNFFGSLFGLIEGISCSDESEGVENLEDVFLTEDAVGKTYSFQENGEANSEKCQESPKGVTETLTTTTTTTTTFLLDILQDQMGLLKSSESLEDVSCTPLPYLGIDSLRLAELEFHVANSERFRDFGLKGAFLMAYKTLGEVSDFLDAVAGKRDETSGIQSSHYPEAVKNVAEQKRYQIPLSSQQKRILFVSELEKDSMRSEDVCSSQFSEPIILKFSSKIDVPRVQSSLNALIMKHSILRTFYLEDYQVLMSGTECYVKILQEEEGNNVQDFHLKCHVYEDEFHLKLIFHHISIDGRSLSIFYKDFLQLYSGTAYNSANKLQYHDYCTRECKVENKESQKFWSRYLDETDNEQLPTDFPRNSNSEQQLIGSCIQKTFPANLQKKFDTVCLRNSLSKFELFFALLETSMRRIFGLTETFTMGFAVDLRFFEFADTMGCFTNVLPYVSEKTSNDLTSIQKTLRSLRAHGSVPYQQIVKLSVSANILEFEVFVVSDIVEVSMTPEPQRKKSVRFSDDVQIEVVQNENQNQRRKETKKQIAKYPMTWYVRQYSDGKLGIEVEYARDLWRAETIKYILDDIFRQINKMTSKIKSSSPPSSLVIIKKSDFPKNTVYQNLPKNPRIRCKGEDVNLNHLEMSAISQRLLSRHLKKYGQRLLEHPVLFKLPRTSGLIKVVISTWQAGFYPVPLHGGITEAGVARIREGLTAPDAEIVTEEVLKELTSQTPSRQKQKTTRNSFTPQNFCYVTCTSGSTGVPKLVGTCFHGHSNLILQYTKTFQLNSEDVICQTVDPSFDIFFADVFKCLLNDARLQLCHDPIPTCSELSGCSNAYIMPALISRLSVEGLKNLKTLQYGGESVAPKILEELFKKRKDLMVFQEFGLTEQTVYSMRNRIKMKDGKHDVRNLGTLYDNIGCFLANSNNLKVCLQGQLVLCGVGLMRGYFGITKDVLKAFPTGDEVCRRADGRLEFLGRRDSQVKVRGHRVDLFEIECTAYASNLVETSTCIVSSQNQQLVLFFKPNNSTDIKAKLQNHLEQQLVQYKVPARLVNLQKFPLTRTGKIDKQALQKMVEDPEEIPDQAPEKPTIISKPETITLQVLLKKWLEYYSEVKIPSEDVEIFAAGVDSIAVMLAMQKLRAEGFDIPIKKFFELKTLRRILVWYFQDSSEDVKIPLENIKLDVKNPRPSNLYINLNHVQQRILFLSRMMTSQRLFRMNFSIPLNGPLDLKRLGLATNTIILGNPLLRSLMKREGGEYRFFPLSGTESYRNVKLSTNVEVLDEIKKSPSSSFETFIWLMMSKPMEAELKISIHHIICDGRSLQILKNQLESILNSLEDIEDLDFKFQKNFDLPEDNSLLDEVKVLKNFAPMFTKFQIGANKSISTKFQFKIQGTEKPSLIFSYCQAISHVFQISEFPIACTFANRNPDNWNTISMFANTLPVPFTSSDTLETFSEKVQMFNENSNISLTSLLTASGKNFADFAVNFHETLESLKSEKEEEEEDVCQFPMLLTFAPSQNSAILEFDASVITRRQAEDVRDFIAEEPKEQGLNFLETFKKFLNQEDLNEDSNFFQSGGHSLIAMKLIDFLSDELDKELPIKLIFENPTPKTLERAVRGDFSPMPSKNSNFQYPLSRQQLQMFYLSEFTSNSLEYQLPFIQPFPSTLDVSKIHKSLLMTIQEQTIFRTAFRVSTDSGDPYQEVLSMTECFIRCHVDQADSHAELADKIRELCDEPIEVLSGVPLVKAGFVVGEKNVAFLHLHHLISDARSTQLTNSTMRWYLEDPGRMPRRLKMGYVDYCKESELEDVKIDEEYIKSLTEGIRFRHENLSKIAEKSYIEIPVTKSSESPFSKFLKAISTVLLQKFQQKSINITFPSLNRNEKTSGICGYFLNNLLINSSKLDDLPTILHRNLPYSDVIREVRTATEDAGPVSEIYLNCRYDLEFDETDDDELLALVPMKLHFPVELDVDLMGQVYRVTMRSDRFRKEELEQILRDIGREVGGEASQSFSVPKVMYGLRKDFPSLAVPNLYTQLFSFTSSSYPFALTPSESYSYRQTFSLIRSFSSTLSRQFLTSRCTPIRSDDVIAVIGSKSVKTTIRCLAVQYSGATYLPVDELYPEERKREILNDSVFVFNAMDLEFNSSRHFNISTTESLAYVITTSGTTGKPKSVAISCYSLANLCLSSTLSMNIMSTSRIFQFTNFVFDNSVLEVSMTIASGAALVYSDGFEPSNFQNLIEKSPGITHCLLFPSLVQSFSISKIQNLAYWIVGGERLPQKLLDEALAIGCHVIQNYGPTETTAFAVARRMKKGDKGQNIGRPAVNSVVRIAREGELQIYGAGRMRGYLNRDRSWSERWKE</sequence>
<evidence type="ECO:0000256" key="2">
    <source>
        <dbReference type="ARBA" id="ARBA00022553"/>
    </source>
</evidence>
<dbReference type="Gene3D" id="1.10.1200.10">
    <property type="entry name" value="ACP-like"/>
    <property type="match status" value="1"/>
</dbReference>
<evidence type="ECO:0000313" key="4">
    <source>
        <dbReference type="EnsemblMetazoa" id="CJA13923b.1"/>
    </source>
</evidence>
<dbReference type="Pfam" id="PF00550">
    <property type="entry name" value="PP-binding"/>
    <property type="match status" value="2"/>
</dbReference>
<feature type="domain" description="Carrier" evidence="3">
    <location>
        <begin position="1262"/>
        <end position="1337"/>
    </location>
</feature>
<reference evidence="5" key="1">
    <citation type="submission" date="2010-08" db="EMBL/GenBank/DDBJ databases">
        <authorList>
            <consortium name="Caenorhabditis japonica Sequencing Consortium"/>
            <person name="Wilson R.K."/>
        </authorList>
    </citation>
    <scope>NUCLEOTIDE SEQUENCE [LARGE SCALE GENOMIC DNA]</scope>
    <source>
        <strain evidence="5">DF5081</strain>
    </source>
</reference>
<accession>A0A8R1DYI0</accession>
<dbReference type="PANTHER" id="PTHR45527:SF1">
    <property type="entry name" value="FATTY ACID SYNTHASE"/>
    <property type="match status" value="1"/>
</dbReference>
<dbReference type="PANTHER" id="PTHR45527">
    <property type="entry name" value="NONRIBOSOMAL PEPTIDE SYNTHETASE"/>
    <property type="match status" value="1"/>
</dbReference>
<dbReference type="GO" id="GO:0031177">
    <property type="term" value="F:phosphopantetheine binding"/>
    <property type="evidence" value="ECO:0007669"/>
    <property type="project" value="TreeGrafter"/>
</dbReference>